<dbReference type="GO" id="GO:0005874">
    <property type="term" value="C:microtubule"/>
    <property type="evidence" value="ECO:0007669"/>
    <property type="project" value="UniProtKB-KW"/>
</dbReference>
<evidence type="ECO:0000313" key="9">
    <source>
        <dbReference type="Proteomes" id="UP000187406"/>
    </source>
</evidence>
<dbReference type="FunFam" id="1.20.120.1900:FF:000009">
    <property type="entry name" value="Gamma-tubulin complex component"/>
    <property type="match status" value="1"/>
</dbReference>
<dbReference type="GO" id="GO:0043015">
    <property type="term" value="F:gamma-tubulin binding"/>
    <property type="evidence" value="ECO:0007669"/>
    <property type="project" value="InterPro"/>
</dbReference>
<dbReference type="GO" id="GO:0051225">
    <property type="term" value="P:spindle assembly"/>
    <property type="evidence" value="ECO:0007669"/>
    <property type="project" value="TreeGrafter"/>
</dbReference>
<sequence>METTTSCPSTPRWNMERPYLTGRFHLETKATSRLAETKPFSSARLERAIGCYNVAVQELIVVDDLLSVMVGIEGRYISIKRVCGKDEVITFWVDASMDLALQELAKRLFPLCESFLLTDQFVESRSQFKNGLVNHAFAAAIRALLLDYQAMVAQLEHQFRLGRLSIHGLWFYCQPMMGSMLALSSVIQKASANNFTGSAVLNLLQSQAKTMAGDNAVRSLLEKMTQSASNAYLGILERWVYEGVIDDPYGEFFIAENKLLQKESLTQDYDAKYWGQRYSLKDGIPSFLANIAGAILTTGKYLNVMRECGHNVQVPVSDNSKLMTFGSNHHYLECIKAAYEFASGELLNLIKEKYDLIGKLRSIKHYLLLDQGDFLVHFMDIARDELSKKIDEISVEKLQSLLDLALRSTAAAADPCHEDLTCFVDNSSLLKKLGSLKDLEIRTVSDVGDIEEPVSITGLETFSLSYKVQWPLSIVISRKALTKYQLIFRFLFHCKHVDRQLCGAWQVHQGVRALNAHGTAISRSSLLCRSMLKFINSLLHYLTFEVLEPNWHVMHNRLQTAKSLDEVIQHHDFFLNKCLRECLLLLPELLKKVERLKSLCVQYAVATQWFISSSLDIPKLDESSVAKKWTSRSLSKVQKVMTRDAAVTESILKFEREFNAELQSLGPILSNSSQTEPHLTLLGQWILGIGNDH</sequence>
<proteinExistence type="inferred from homology"/>
<dbReference type="PANTHER" id="PTHR19302">
    <property type="entry name" value="GAMMA TUBULIN COMPLEX PROTEIN"/>
    <property type="match status" value="1"/>
</dbReference>
<organism evidence="8 9">
    <name type="scientific">Cephalotus follicularis</name>
    <name type="common">Albany pitcher plant</name>
    <dbReference type="NCBI Taxonomy" id="3775"/>
    <lineage>
        <taxon>Eukaryota</taxon>
        <taxon>Viridiplantae</taxon>
        <taxon>Streptophyta</taxon>
        <taxon>Embryophyta</taxon>
        <taxon>Tracheophyta</taxon>
        <taxon>Spermatophyta</taxon>
        <taxon>Magnoliopsida</taxon>
        <taxon>eudicotyledons</taxon>
        <taxon>Gunneridae</taxon>
        <taxon>Pentapetalae</taxon>
        <taxon>rosids</taxon>
        <taxon>fabids</taxon>
        <taxon>Oxalidales</taxon>
        <taxon>Cephalotaceae</taxon>
        <taxon>Cephalotus</taxon>
    </lineage>
</organism>
<dbReference type="GO" id="GO:0000930">
    <property type="term" value="C:gamma-tubulin complex"/>
    <property type="evidence" value="ECO:0007669"/>
    <property type="project" value="TreeGrafter"/>
</dbReference>
<dbReference type="FunCoup" id="A0A1Q3CTG1">
    <property type="interactions" value="3215"/>
</dbReference>
<dbReference type="Pfam" id="PF17681">
    <property type="entry name" value="GCP_N_terminal"/>
    <property type="match status" value="1"/>
</dbReference>
<dbReference type="GO" id="GO:0051011">
    <property type="term" value="F:microtubule minus-end binding"/>
    <property type="evidence" value="ECO:0007669"/>
    <property type="project" value="TreeGrafter"/>
</dbReference>
<keyword evidence="2 5" id="KW-0963">Cytoplasm</keyword>
<evidence type="ECO:0000256" key="5">
    <source>
        <dbReference type="RuleBase" id="RU363050"/>
    </source>
</evidence>
<evidence type="ECO:0000256" key="3">
    <source>
        <dbReference type="ARBA" id="ARBA00022701"/>
    </source>
</evidence>
<dbReference type="GO" id="GO:0000922">
    <property type="term" value="C:spindle pole"/>
    <property type="evidence" value="ECO:0007669"/>
    <property type="project" value="InterPro"/>
</dbReference>
<evidence type="ECO:0000256" key="4">
    <source>
        <dbReference type="ARBA" id="ARBA00023212"/>
    </source>
</evidence>
<dbReference type="InterPro" id="IPR042241">
    <property type="entry name" value="GCP_C_sf"/>
</dbReference>
<protein>
    <recommendedName>
        <fullName evidence="5">Gamma-tubulin complex component</fullName>
    </recommendedName>
</protein>
<evidence type="ECO:0000259" key="7">
    <source>
        <dbReference type="Pfam" id="PF17681"/>
    </source>
</evidence>
<dbReference type="Proteomes" id="UP000187406">
    <property type="component" value="Unassembled WGS sequence"/>
</dbReference>
<dbReference type="GO" id="GO:0000278">
    <property type="term" value="P:mitotic cell cycle"/>
    <property type="evidence" value="ECO:0007669"/>
    <property type="project" value="TreeGrafter"/>
</dbReference>
<name>A0A1Q3CTG1_CEPFO</name>
<accession>A0A1Q3CTG1</accession>
<dbReference type="Gene3D" id="1.20.120.1900">
    <property type="entry name" value="Gamma-tubulin complex, C-terminal domain"/>
    <property type="match status" value="1"/>
</dbReference>
<dbReference type="GO" id="GO:0007020">
    <property type="term" value="P:microtubule nucleation"/>
    <property type="evidence" value="ECO:0007669"/>
    <property type="project" value="InterPro"/>
</dbReference>
<dbReference type="InParanoid" id="A0A1Q3CTG1"/>
<dbReference type="OrthoDB" id="2192946at2759"/>
<evidence type="ECO:0000259" key="6">
    <source>
        <dbReference type="Pfam" id="PF04130"/>
    </source>
</evidence>
<dbReference type="PANTHER" id="PTHR19302:SF13">
    <property type="entry name" value="GAMMA-TUBULIN COMPLEX COMPONENT 2"/>
    <property type="match status" value="1"/>
</dbReference>
<dbReference type="GO" id="GO:0051321">
    <property type="term" value="P:meiotic cell cycle"/>
    <property type="evidence" value="ECO:0007669"/>
    <property type="project" value="TreeGrafter"/>
</dbReference>
<dbReference type="EMBL" id="BDDD01002916">
    <property type="protein sequence ID" value="GAV83510.1"/>
    <property type="molecule type" value="Genomic_DNA"/>
</dbReference>
<dbReference type="GO" id="GO:0031122">
    <property type="term" value="P:cytoplasmic microtubule organization"/>
    <property type="evidence" value="ECO:0007669"/>
    <property type="project" value="TreeGrafter"/>
</dbReference>
<evidence type="ECO:0000256" key="1">
    <source>
        <dbReference type="ARBA" id="ARBA00010337"/>
    </source>
</evidence>
<keyword evidence="4 5" id="KW-0206">Cytoskeleton</keyword>
<dbReference type="InterPro" id="IPR007259">
    <property type="entry name" value="GCP"/>
</dbReference>
<comment type="caution">
    <text evidence="8">The sequence shown here is derived from an EMBL/GenBank/DDBJ whole genome shotgun (WGS) entry which is preliminary data.</text>
</comment>
<dbReference type="AlphaFoldDB" id="A0A1Q3CTG1"/>
<evidence type="ECO:0000313" key="8">
    <source>
        <dbReference type="EMBL" id="GAV83510.1"/>
    </source>
</evidence>
<dbReference type="STRING" id="3775.A0A1Q3CTG1"/>
<feature type="domain" description="Gamma tubulin complex component protein N-terminal" evidence="7">
    <location>
        <begin position="62"/>
        <end position="353"/>
    </location>
</feature>
<dbReference type="Pfam" id="PF04130">
    <property type="entry name" value="GCP_C_terminal"/>
    <property type="match status" value="1"/>
</dbReference>
<keyword evidence="3 5" id="KW-0493">Microtubule</keyword>
<feature type="domain" description="Gamma tubulin complex component C-terminal" evidence="6">
    <location>
        <begin position="356"/>
        <end position="682"/>
    </location>
</feature>
<comment type="similarity">
    <text evidence="1 5">Belongs to the TUBGCP family.</text>
</comment>
<comment type="function">
    <text evidence="5">Component of the gamma-tubulin ring complex (gTuRC) which mediates microtubule nucleation.</text>
</comment>
<gene>
    <name evidence="8" type="ORF">CFOL_v3_26957</name>
</gene>
<keyword evidence="9" id="KW-1185">Reference proteome</keyword>
<evidence type="ECO:0000256" key="2">
    <source>
        <dbReference type="ARBA" id="ARBA00022490"/>
    </source>
</evidence>
<dbReference type="InterPro" id="IPR040457">
    <property type="entry name" value="GCP_C"/>
</dbReference>
<dbReference type="InterPro" id="IPR041470">
    <property type="entry name" value="GCP_N"/>
</dbReference>
<comment type="subcellular location">
    <subcellularLocation>
        <location evidence="5">Cytoplasm</location>
        <location evidence="5">Cytoskeleton</location>
        <location evidence="5">Microtubule organizing center</location>
    </subcellularLocation>
</comment>
<reference evidence="9" key="1">
    <citation type="submission" date="2016-04" db="EMBL/GenBank/DDBJ databases">
        <title>Cephalotus genome sequencing.</title>
        <authorList>
            <person name="Fukushima K."/>
            <person name="Hasebe M."/>
            <person name="Fang X."/>
        </authorList>
    </citation>
    <scope>NUCLEOTIDE SEQUENCE [LARGE SCALE GENOMIC DNA]</scope>
    <source>
        <strain evidence="9">cv. St1</strain>
    </source>
</reference>